<feature type="domain" description="DUF3592" evidence="2">
    <location>
        <begin position="77"/>
        <end position="135"/>
    </location>
</feature>
<evidence type="ECO:0000313" key="4">
    <source>
        <dbReference type="Proteomes" id="UP000653730"/>
    </source>
</evidence>
<protein>
    <submittedName>
        <fullName evidence="3">DUF3592 domain-containing protein</fullName>
    </submittedName>
</protein>
<keyword evidence="1" id="KW-0472">Membrane</keyword>
<reference evidence="3 4" key="1">
    <citation type="submission" date="2020-09" db="EMBL/GenBank/DDBJ databases">
        <title>Sinomicrobium weinanense sp. nov., a halophilic bacteria isolated from saline-alkali soil.</title>
        <authorList>
            <person name="Wu P."/>
            <person name="Ren H."/>
            <person name="Mei Y."/>
            <person name="Liang Y."/>
            <person name="Chen Z."/>
        </authorList>
    </citation>
    <scope>NUCLEOTIDE SEQUENCE [LARGE SCALE GENOMIC DNA]</scope>
    <source>
        <strain evidence="3 4">FJxs</strain>
    </source>
</reference>
<gene>
    <name evidence="3" type="ORF">IBL28_03970</name>
</gene>
<feature type="transmembrane region" description="Helical" evidence="1">
    <location>
        <begin position="139"/>
        <end position="160"/>
    </location>
</feature>
<proteinExistence type="predicted"/>
<keyword evidence="1" id="KW-1133">Transmembrane helix</keyword>
<evidence type="ECO:0000256" key="1">
    <source>
        <dbReference type="SAM" id="Phobius"/>
    </source>
</evidence>
<dbReference type="RefSeq" id="WP_187964261.1">
    <property type="nucleotide sequence ID" value="NZ_JACVDC010000006.1"/>
</dbReference>
<sequence>MTKIPEKKEDRHQTENAVAIMAFIIVVFAISDYSLYTGWIFLLLGIIQFVDLYKNMYLKYKRIRKNGVETTGIVTGYAGTLHLYYPIIKYQTTDNSWVTAKYGHGFNFKTYKPGNKVRIRYNPDRPQDIIIVPDFLRSLTPWITLIFSLSVITAGIYIIIKQSG</sequence>
<feature type="transmembrane region" description="Helical" evidence="1">
    <location>
        <begin position="12"/>
        <end position="30"/>
    </location>
</feature>
<organism evidence="3 4">
    <name type="scientific">Sinomicrobium weinanense</name>
    <dbReference type="NCBI Taxonomy" id="2842200"/>
    <lineage>
        <taxon>Bacteria</taxon>
        <taxon>Pseudomonadati</taxon>
        <taxon>Bacteroidota</taxon>
        <taxon>Flavobacteriia</taxon>
        <taxon>Flavobacteriales</taxon>
        <taxon>Flavobacteriaceae</taxon>
        <taxon>Sinomicrobium</taxon>
    </lineage>
</organism>
<keyword evidence="4" id="KW-1185">Reference proteome</keyword>
<dbReference type="AlphaFoldDB" id="A0A926JPJ0"/>
<dbReference type="Pfam" id="PF12158">
    <property type="entry name" value="DUF3592"/>
    <property type="match status" value="1"/>
</dbReference>
<dbReference type="Proteomes" id="UP000653730">
    <property type="component" value="Unassembled WGS sequence"/>
</dbReference>
<evidence type="ECO:0000259" key="2">
    <source>
        <dbReference type="Pfam" id="PF12158"/>
    </source>
</evidence>
<dbReference type="EMBL" id="JACVDC010000006">
    <property type="protein sequence ID" value="MBC9795110.1"/>
    <property type="molecule type" value="Genomic_DNA"/>
</dbReference>
<keyword evidence="1" id="KW-0812">Transmembrane</keyword>
<evidence type="ECO:0000313" key="3">
    <source>
        <dbReference type="EMBL" id="MBC9795110.1"/>
    </source>
</evidence>
<comment type="caution">
    <text evidence="3">The sequence shown here is derived from an EMBL/GenBank/DDBJ whole genome shotgun (WGS) entry which is preliminary data.</text>
</comment>
<dbReference type="InterPro" id="IPR021994">
    <property type="entry name" value="DUF3592"/>
</dbReference>
<accession>A0A926JPJ0</accession>
<feature type="transmembrane region" description="Helical" evidence="1">
    <location>
        <begin position="36"/>
        <end position="53"/>
    </location>
</feature>
<name>A0A926JPJ0_9FLAO</name>